<dbReference type="InterPro" id="IPR045617">
    <property type="entry name" value="DUF6445"/>
</dbReference>
<evidence type="ECO:0000313" key="2">
    <source>
        <dbReference type="Proteomes" id="UP001354971"/>
    </source>
</evidence>
<sequence>MHRSLVIIDNVMDNAEQFREAALSLEYPPRPDNVLYPGRNSRHQINLEGFQQQIVHVLGERLVAAGGDSFARFRISLEGDEGRGGVHVDACHWTCVYYLTPDEYCQGGTDFYRHKRSGLEHAPHTPDQLARPGALSYSDYVNNQAFPDTCNPEAWEHVMHVPMRFNRMILFRPWYFHNAGRGFGTDLRTGRLIYLMFFFSADQLAAERRGLGHAVPA</sequence>
<keyword evidence="2" id="KW-1185">Reference proteome</keyword>
<evidence type="ECO:0000313" key="1">
    <source>
        <dbReference type="EMBL" id="MEE2526563.1"/>
    </source>
</evidence>
<proteinExistence type="predicted"/>
<name>A0ABU7LRM0_9PROT</name>
<dbReference type="Proteomes" id="UP001354971">
    <property type="component" value="Unassembled WGS sequence"/>
</dbReference>
<dbReference type="RefSeq" id="WP_330199226.1">
    <property type="nucleotide sequence ID" value="NZ_JAZDRP010000005.1"/>
</dbReference>
<dbReference type="EMBL" id="JAZDRP010000005">
    <property type="protein sequence ID" value="MEE2526563.1"/>
    <property type="molecule type" value="Genomic_DNA"/>
</dbReference>
<organism evidence="1 2">
    <name type="scientific">Hyphobacterium lacteum</name>
    <dbReference type="NCBI Taxonomy" id="3116575"/>
    <lineage>
        <taxon>Bacteria</taxon>
        <taxon>Pseudomonadati</taxon>
        <taxon>Pseudomonadota</taxon>
        <taxon>Alphaproteobacteria</taxon>
        <taxon>Maricaulales</taxon>
        <taxon>Maricaulaceae</taxon>
        <taxon>Hyphobacterium</taxon>
    </lineage>
</organism>
<gene>
    <name evidence="1" type="ORF">V0U79_09305</name>
</gene>
<dbReference type="SUPFAM" id="SSF51197">
    <property type="entry name" value="Clavaminate synthase-like"/>
    <property type="match status" value="1"/>
</dbReference>
<dbReference type="Pfam" id="PF20043">
    <property type="entry name" value="DUF6445"/>
    <property type="match status" value="1"/>
</dbReference>
<comment type="caution">
    <text evidence="1">The sequence shown here is derived from an EMBL/GenBank/DDBJ whole genome shotgun (WGS) entry which is preliminary data.</text>
</comment>
<dbReference type="Gene3D" id="2.60.120.620">
    <property type="entry name" value="q2cbj1_9rhob like domain"/>
    <property type="match status" value="1"/>
</dbReference>
<reference evidence="1 2" key="1">
    <citation type="submission" date="2024-01" db="EMBL/GenBank/DDBJ databases">
        <title>Hyphobacterium bacterium isolated from marine sediment.</title>
        <authorList>
            <person name="Zhao S."/>
        </authorList>
    </citation>
    <scope>NUCLEOTIDE SEQUENCE [LARGE SCALE GENOMIC DNA]</scope>
    <source>
        <strain evidence="2">HN65</strain>
    </source>
</reference>
<accession>A0ABU7LRM0</accession>
<protein>
    <submittedName>
        <fullName evidence="1">DUF6445 family protein</fullName>
    </submittedName>
</protein>